<protein>
    <recommendedName>
        <fullName evidence="5">Metallo-beta-lactamase domain-containing protein</fullName>
    </recommendedName>
</protein>
<dbReference type="SMART" id="SM00849">
    <property type="entry name" value="Lactamase_B"/>
    <property type="match status" value="1"/>
</dbReference>
<organism evidence="6 7">
    <name type="scientific">Vulcanimicrobium alpinum</name>
    <dbReference type="NCBI Taxonomy" id="3016050"/>
    <lineage>
        <taxon>Bacteria</taxon>
        <taxon>Bacillati</taxon>
        <taxon>Vulcanimicrobiota</taxon>
        <taxon>Vulcanimicrobiia</taxon>
        <taxon>Vulcanimicrobiales</taxon>
        <taxon>Vulcanimicrobiaceae</taxon>
        <taxon>Vulcanimicrobium</taxon>
    </lineage>
</organism>
<dbReference type="InterPro" id="IPR001279">
    <property type="entry name" value="Metallo-B-lactamas"/>
</dbReference>
<sequence length="212" mass="22052">MIVETFAVGMLACNCTILGDPAGGDAIVIDGGDDVDEIAARLAERGLRPRYLVHTHAHIDHIGALGPLRERIGGDALLHPADLPLYATLGAQARWLGMVPPSQIVALDGDLADDDVLRAGALALRVLHTPGHTPGSTSFALEAPGGTMLFTGDTLFAGAVGRWDLGGTSLADIVRSIRTKLLDHADDAVVVPGHGPATTIGVERRTNPYLAP</sequence>
<dbReference type="Gene3D" id="3.60.15.10">
    <property type="entry name" value="Ribonuclease Z/Hydroxyacylglutathione hydrolase-like"/>
    <property type="match status" value="1"/>
</dbReference>
<dbReference type="InterPro" id="IPR036866">
    <property type="entry name" value="RibonucZ/Hydroxyglut_hydro"/>
</dbReference>
<dbReference type="EMBL" id="AP025523">
    <property type="protein sequence ID" value="BDE05745.1"/>
    <property type="molecule type" value="Genomic_DNA"/>
</dbReference>
<gene>
    <name evidence="6" type="ORF">WPS_10210</name>
</gene>
<comment type="cofactor">
    <cofactor evidence="1">
        <name>Zn(2+)</name>
        <dbReference type="ChEBI" id="CHEBI:29105"/>
    </cofactor>
</comment>
<dbReference type="RefSeq" id="WP_317996767.1">
    <property type="nucleotide sequence ID" value="NZ_AP025523.1"/>
</dbReference>
<keyword evidence="2" id="KW-0479">Metal-binding</keyword>
<accession>A0AAN2C8Q7</accession>
<evidence type="ECO:0000256" key="4">
    <source>
        <dbReference type="ARBA" id="ARBA00022833"/>
    </source>
</evidence>
<dbReference type="SUPFAM" id="SSF56281">
    <property type="entry name" value="Metallo-hydrolase/oxidoreductase"/>
    <property type="match status" value="1"/>
</dbReference>
<dbReference type="KEGG" id="vab:WPS_10210"/>
<keyword evidence="3" id="KW-0378">Hydrolase</keyword>
<dbReference type="GO" id="GO:0046872">
    <property type="term" value="F:metal ion binding"/>
    <property type="evidence" value="ECO:0007669"/>
    <property type="project" value="UniProtKB-KW"/>
</dbReference>
<keyword evidence="4" id="KW-0862">Zinc</keyword>
<evidence type="ECO:0000313" key="7">
    <source>
        <dbReference type="Proteomes" id="UP001317532"/>
    </source>
</evidence>
<dbReference type="InterPro" id="IPR051453">
    <property type="entry name" value="MBL_Glyoxalase_II"/>
</dbReference>
<evidence type="ECO:0000259" key="5">
    <source>
        <dbReference type="SMART" id="SM00849"/>
    </source>
</evidence>
<dbReference type="PANTHER" id="PTHR46233">
    <property type="entry name" value="HYDROXYACYLGLUTATHIONE HYDROLASE GLOC"/>
    <property type="match status" value="1"/>
</dbReference>
<keyword evidence="7" id="KW-1185">Reference proteome</keyword>
<evidence type="ECO:0000256" key="1">
    <source>
        <dbReference type="ARBA" id="ARBA00001947"/>
    </source>
</evidence>
<dbReference type="Pfam" id="PF00753">
    <property type="entry name" value="Lactamase_B"/>
    <property type="match status" value="1"/>
</dbReference>
<reference evidence="6 7" key="1">
    <citation type="journal article" date="2022" name="ISME Commun">
        <title>Vulcanimicrobium alpinus gen. nov. sp. nov., the first cultivated representative of the candidate phylum 'Eremiobacterota', is a metabolically versatile aerobic anoxygenic phototroph.</title>
        <authorList>
            <person name="Yabe S."/>
            <person name="Muto K."/>
            <person name="Abe K."/>
            <person name="Yokota A."/>
            <person name="Staudigel H."/>
            <person name="Tebo B.M."/>
        </authorList>
    </citation>
    <scope>NUCLEOTIDE SEQUENCE [LARGE SCALE GENOMIC DNA]</scope>
    <source>
        <strain evidence="6 7">WC8-2</strain>
    </source>
</reference>
<dbReference type="GO" id="GO:0016787">
    <property type="term" value="F:hydrolase activity"/>
    <property type="evidence" value="ECO:0007669"/>
    <property type="project" value="UniProtKB-KW"/>
</dbReference>
<proteinExistence type="predicted"/>
<name>A0AAN2C8Q7_UNVUL</name>
<evidence type="ECO:0000256" key="2">
    <source>
        <dbReference type="ARBA" id="ARBA00022723"/>
    </source>
</evidence>
<evidence type="ECO:0000313" key="6">
    <source>
        <dbReference type="EMBL" id="BDE05745.1"/>
    </source>
</evidence>
<feature type="domain" description="Metallo-beta-lactamase" evidence="5">
    <location>
        <begin position="12"/>
        <end position="194"/>
    </location>
</feature>
<dbReference type="Proteomes" id="UP001317532">
    <property type="component" value="Chromosome"/>
</dbReference>
<dbReference type="PANTHER" id="PTHR46233:SF3">
    <property type="entry name" value="HYDROXYACYLGLUTATHIONE HYDROLASE GLOC"/>
    <property type="match status" value="1"/>
</dbReference>
<evidence type="ECO:0000256" key="3">
    <source>
        <dbReference type="ARBA" id="ARBA00022801"/>
    </source>
</evidence>
<dbReference type="AlphaFoldDB" id="A0AAN2C8Q7"/>